<name>A0A511N348_DEIC1</name>
<protein>
    <submittedName>
        <fullName evidence="2">Alpha/beta hydrolase</fullName>
    </submittedName>
</protein>
<gene>
    <name evidence="2" type="ORF">DC3_29150</name>
</gene>
<dbReference type="PANTHER" id="PTHR43689:SF8">
    <property type="entry name" value="ALPHA_BETA-HYDROLASES SUPERFAMILY PROTEIN"/>
    <property type="match status" value="1"/>
</dbReference>
<dbReference type="Pfam" id="PF00561">
    <property type="entry name" value="Abhydrolase_1"/>
    <property type="match status" value="1"/>
</dbReference>
<dbReference type="PANTHER" id="PTHR43689">
    <property type="entry name" value="HYDROLASE"/>
    <property type="match status" value="1"/>
</dbReference>
<proteinExistence type="predicted"/>
<reference evidence="2 3" key="1">
    <citation type="submission" date="2019-07" db="EMBL/GenBank/DDBJ databases">
        <title>Whole genome shotgun sequence of Deinococcus cellulosilyticus NBRC 106333.</title>
        <authorList>
            <person name="Hosoyama A."/>
            <person name="Uohara A."/>
            <person name="Ohji S."/>
            <person name="Ichikawa N."/>
        </authorList>
    </citation>
    <scope>NUCLEOTIDE SEQUENCE [LARGE SCALE GENOMIC DNA]</scope>
    <source>
        <strain evidence="2 3">NBRC 106333</strain>
    </source>
</reference>
<feature type="domain" description="AB hydrolase-1" evidence="1">
    <location>
        <begin position="30"/>
        <end position="255"/>
    </location>
</feature>
<evidence type="ECO:0000259" key="1">
    <source>
        <dbReference type="Pfam" id="PF00561"/>
    </source>
</evidence>
<comment type="caution">
    <text evidence="2">The sequence shown here is derived from an EMBL/GenBank/DDBJ whole genome shotgun (WGS) entry which is preliminary data.</text>
</comment>
<accession>A0A511N348</accession>
<dbReference type="PRINTS" id="PR00111">
    <property type="entry name" value="ABHYDROLASE"/>
</dbReference>
<dbReference type="AlphaFoldDB" id="A0A511N348"/>
<keyword evidence="2" id="KW-0378">Hydrolase</keyword>
<dbReference type="GO" id="GO:0016787">
    <property type="term" value="F:hydrolase activity"/>
    <property type="evidence" value="ECO:0007669"/>
    <property type="project" value="UniProtKB-KW"/>
</dbReference>
<dbReference type="SUPFAM" id="SSF53474">
    <property type="entry name" value="alpha/beta-Hydrolases"/>
    <property type="match status" value="1"/>
</dbReference>
<dbReference type="InterPro" id="IPR029058">
    <property type="entry name" value="AB_hydrolase_fold"/>
</dbReference>
<keyword evidence="3" id="KW-1185">Reference proteome</keyword>
<evidence type="ECO:0000313" key="3">
    <source>
        <dbReference type="Proteomes" id="UP000321306"/>
    </source>
</evidence>
<evidence type="ECO:0000313" key="2">
    <source>
        <dbReference type="EMBL" id="GEM47280.1"/>
    </source>
</evidence>
<organism evidence="2 3">
    <name type="scientific">Deinococcus cellulosilyticus (strain DSM 18568 / NBRC 106333 / KACC 11606 / 5516J-15)</name>
    <dbReference type="NCBI Taxonomy" id="1223518"/>
    <lineage>
        <taxon>Bacteria</taxon>
        <taxon>Thermotogati</taxon>
        <taxon>Deinococcota</taxon>
        <taxon>Deinococci</taxon>
        <taxon>Deinococcales</taxon>
        <taxon>Deinococcaceae</taxon>
        <taxon>Deinococcus</taxon>
    </lineage>
</organism>
<dbReference type="EMBL" id="BJXB01000012">
    <property type="protein sequence ID" value="GEM47280.1"/>
    <property type="molecule type" value="Genomic_DNA"/>
</dbReference>
<dbReference type="InterPro" id="IPR000073">
    <property type="entry name" value="AB_hydrolase_1"/>
</dbReference>
<sequence length="304" mass="34694">MLHTVSMNILKTLDLRQGPVQYSDTGSGEPILFLHGAMLSARLWRNIIPKLERHYRCIAPTLPMGGHTLPMPESADLSPQGQVQVIMELMDRLQLPEVTVVANDTGGALAQFLMNRCPERLKKVVLTNCDAFEIFPPRQFQYLVTCMKWPPFVDLMALNLRIPFARNLPFTLGDMSVKPLEIMDEYLQPLLNQKAIRRDLRKLFIGIHPRDTQKAAEGLPRFQKPVLVVWGKKDRLFPQELGRRLAAALPKSQLIWLENSKTLVPEDQPELLTELVHLFMEDRPLPSGSVQSGTRSERTYRRNA</sequence>
<dbReference type="Gene3D" id="3.40.50.1820">
    <property type="entry name" value="alpha/beta hydrolase"/>
    <property type="match status" value="1"/>
</dbReference>
<dbReference type="Proteomes" id="UP000321306">
    <property type="component" value="Unassembled WGS sequence"/>
</dbReference>